<keyword evidence="1 7" id="KW-0963">Cytoplasm</keyword>
<dbReference type="NCBIfam" id="TIGR00194">
    <property type="entry name" value="uvrC"/>
    <property type="match status" value="1"/>
</dbReference>
<dbReference type="InterPro" id="IPR047296">
    <property type="entry name" value="GIY-YIG_UvrC_Cho"/>
</dbReference>
<dbReference type="Gene3D" id="4.10.860.10">
    <property type="entry name" value="UVR domain"/>
    <property type="match status" value="1"/>
</dbReference>
<evidence type="ECO:0000256" key="6">
    <source>
        <dbReference type="ARBA" id="ARBA00023236"/>
    </source>
</evidence>
<evidence type="ECO:0000256" key="4">
    <source>
        <dbReference type="ARBA" id="ARBA00022881"/>
    </source>
</evidence>
<dbReference type="GO" id="GO:0005737">
    <property type="term" value="C:cytoplasm"/>
    <property type="evidence" value="ECO:0007669"/>
    <property type="project" value="UniProtKB-SubCell"/>
</dbReference>
<keyword evidence="4 7" id="KW-0267">Excision nuclease</keyword>
<dbReference type="PANTHER" id="PTHR30562:SF1">
    <property type="entry name" value="UVRABC SYSTEM PROTEIN C"/>
    <property type="match status" value="1"/>
</dbReference>
<name>A0A9D1FNB6_9FIRM</name>
<dbReference type="PROSITE" id="PS50151">
    <property type="entry name" value="UVR"/>
    <property type="match status" value="1"/>
</dbReference>
<comment type="caution">
    <text evidence="11">The sequence shown here is derived from an EMBL/GenBank/DDBJ whole genome shotgun (WGS) entry which is preliminary data.</text>
</comment>
<dbReference type="Pfam" id="PF02151">
    <property type="entry name" value="UVR"/>
    <property type="match status" value="1"/>
</dbReference>
<dbReference type="SUPFAM" id="SSF47781">
    <property type="entry name" value="RuvA domain 2-like"/>
    <property type="match status" value="1"/>
</dbReference>
<dbReference type="FunFam" id="3.40.1440.10:FF:000001">
    <property type="entry name" value="UvrABC system protein C"/>
    <property type="match status" value="1"/>
</dbReference>
<feature type="domain" description="UvrC family homology region profile" evidence="10">
    <location>
        <begin position="255"/>
        <end position="480"/>
    </location>
</feature>
<keyword evidence="3 7" id="KW-0228">DNA excision</keyword>
<evidence type="ECO:0000256" key="5">
    <source>
        <dbReference type="ARBA" id="ARBA00023204"/>
    </source>
</evidence>
<evidence type="ECO:0000256" key="7">
    <source>
        <dbReference type="HAMAP-Rule" id="MF_00203"/>
    </source>
</evidence>
<comment type="subcellular location">
    <subcellularLocation>
        <location evidence="7">Cytoplasm</location>
    </subcellularLocation>
</comment>
<dbReference type="Gene3D" id="1.10.150.20">
    <property type="entry name" value="5' to 3' exonuclease, C-terminal subdomain"/>
    <property type="match status" value="1"/>
</dbReference>
<dbReference type="Pfam" id="PF22920">
    <property type="entry name" value="UvrC_RNaseH"/>
    <property type="match status" value="1"/>
</dbReference>
<dbReference type="GO" id="GO:0009432">
    <property type="term" value="P:SOS response"/>
    <property type="evidence" value="ECO:0007669"/>
    <property type="project" value="UniProtKB-UniRule"/>
</dbReference>
<accession>A0A9D1FNB6</accession>
<dbReference type="FunFam" id="4.10.860.10:FF:000002">
    <property type="entry name" value="UvrABC system protein C"/>
    <property type="match status" value="1"/>
</dbReference>
<dbReference type="GO" id="GO:0009381">
    <property type="term" value="F:excinuclease ABC activity"/>
    <property type="evidence" value="ECO:0007669"/>
    <property type="project" value="UniProtKB-UniRule"/>
</dbReference>
<dbReference type="PROSITE" id="PS50165">
    <property type="entry name" value="UVRC"/>
    <property type="match status" value="1"/>
</dbReference>
<keyword evidence="2 7" id="KW-0227">DNA damage</keyword>
<keyword evidence="5 7" id="KW-0234">DNA repair</keyword>
<dbReference type="InterPro" id="IPR050066">
    <property type="entry name" value="UvrABC_protein_C"/>
</dbReference>
<dbReference type="InterPro" id="IPR038476">
    <property type="entry name" value="UvrC_RNase_H_dom_sf"/>
</dbReference>
<dbReference type="EMBL" id="DVJP01000039">
    <property type="protein sequence ID" value="HIS76330.1"/>
    <property type="molecule type" value="Genomic_DNA"/>
</dbReference>
<proteinExistence type="inferred from homology"/>
<comment type="subunit">
    <text evidence="7">Interacts with UvrB in an incision complex.</text>
</comment>
<evidence type="ECO:0000256" key="3">
    <source>
        <dbReference type="ARBA" id="ARBA00022769"/>
    </source>
</evidence>
<dbReference type="Gene3D" id="3.30.420.340">
    <property type="entry name" value="UvrC, RNAse H endonuclease domain"/>
    <property type="match status" value="1"/>
</dbReference>
<dbReference type="Pfam" id="PF08459">
    <property type="entry name" value="UvrC_RNaseH_dom"/>
    <property type="match status" value="1"/>
</dbReference>
<dbReference type="InterPro" id="IPR000305">
    <property type="entry name" value="GIY-YIG_endonuc"/>
</dbReference>
<dbReference type="SMART" id="SM00465">
    <property type="entry name" value="GIYc"/>
    <property type="match status" value="1"/>
</dbReference>
<dbReference type="InterPro" id="IPR001943">
    <property type="entry name" value="UVR_dom"/>
</dbReference>
<reference evidence="11" key="1">
    <citation type="submission" date="2020-10" db="EMBL/GenBank/DDBJ databases">
        <authorList>
            <person name="Gilroy R."/>
        </authorList>
    </citation>
    <scope>NUCLEOTIDE SEQUENCE</scope>
    <source>
        <strain evidence="11">CHK199-13235</strain>
    </source>
</reference>
<sequence>MTIEELKQKALSLTLQPGVYLMKDKQGTIIYVGKAKALKNRVVSYFRENSSHTEKVRQMVAHVHDFDYIVTGSEFEALVLECSLIKLHSPKYNILLKDDKGYHYIHISGGDYPRITAAKQKDGDGTYLGPYVSSYIVKQSVDEANRVFCLPSCSKRFPQEFRKSRPCLNYHIHRCFGLCQGKMGKEEYQKLVWEAVEYIKHGSVSSIGNLQKEMEEAAENLDFERAARLRDRIRAIQKITATQQVLLDADKNLDVIAFAQNHLVICAVVIQYRDGRLMDKLTYFFEDSSDMGELRGEFLTQYYAGAKDIARCVLLDEPPEDLELFEQFVRHQAGHAVSASVPQKGDRKKLIEMARNNALEQLSDRVQRTGKEVAALEQLGNLLKLPSPPMYIEAYDISNWGETGRVGGMVVFENGRPLKSDYKRFAIKEVAGQDDFASMAEVLRRRMLRFKEGDPGFSRMPDLILLDGGKGQVSAVRKVFEELQIDVPLFGMVKDNRHRTRAIVSEEGEIALSAVKSAFTFVTAIQDEVHRFALAYQRTLHKKANYDSDLKKLPGIGDARAKALLREFRTKKRMLEASPEELAQAAKLSLEKAEALWAGLHEMWGGQDSAENAAK</sequence>
<dbReference type="SUPFAM" id="SSF46600">
    <property type="entry name" value="C-terminal UvrC-binding domain of UvrB"/>
    <property type="match status" value="1"/>
</dbReference>
<evidence type="ECO:0000256" key="2">
    <source>
        <dbReference type="ARBA" id="ARBA00022763"/>
    </source>
</evidence>
<feature type="domain" description="GIY-YIG" evidence="9">
    <location>
        <begin position="15"/>
        <end position="94"/>
    </location>
</feature>
<dbReference type="InterPro" id="IPR004791">
    <property type="entry name" value="UvrC"/>
</dbReference>
<evidence type="ECO:0000259" key="9">
    <source>
        <dbReference type="PROSITE" id="PS50164"/>
    </source>
</evidence>
<dbReference type="PANTHER" id="PTHR30562">
    <property type="entry name" value="UVRC/OXIDOREDUCTASE"/>
    <property type="match status" value="1"/>
</dbReference>
<protein>
    <recommendedName>
        <fullName evidence="7">UvrABC system protein C</fullName>
        <shortName evidence="7">Protein UvrC</shortName>
    </recommendedName>
    <alternativeName>
        <fullName evidence="7">Excinuclease ABC subunit C</fullName>
    </alternativeName>
</protein>
<dbReference type="GO" id="GO:0006289">
    <property type="term" value="P:nucleotide-excision repair"/>
    <property type="evidence" value="ECO:0007669"/>
    <property type="project" value="UniProtKB-UniRule"/>
</dbReference>
<keyword evidence="6 7" id="KW-0742">SOS response</keyword>
<dbReference type="InterPro" id="IPR001162">
    <property type="entry name" value="UvrC_RNase_H_dom"/>
</dbReference>
<dbReference type="HAMAP" id="MF_00203">
    <property type="entry name" value="UvrC"/>
    <property type="match status" value="1"/>
</dbReference>
<dbReference type="Pfam" id="PF01541">
    <property type="entry name" value="GIY-YIG"/>
    <property type="match status" value="1"/>
</dbReference>
<dbReference type="Proteomes" id="UP000824002">
    <property type="component" value="Unassembled WGS sequence"/>
</dbReference>
<evidence type="ECO:0000256" key="1">
    <source>
        <dbReference type="ARBA" id="ARBA00022490"/>
    </source>
</evidence>
<evidence type="ECO:0000313" key="12">
    <source>
        <dbReference type="Proteomes" id="UP000824002"/>
    </source>
</evidence>
<dbReference type="Gene3D" id="3.40.1440.10">
    <property type="entry name" value="GIY-YIG endonuclease"/>
    <property type="match status" value="1"/>
</dbReference>
<comment type="function">
    <text evidence="7">The UvrABC repair system catalyzes the recognition and processing of DNA lesions. UvrC both incises the 5' and 3' sides of the lesion. The N-terminal half is responsible for the 3' incision and the C-terminal half is responsible for the 5' incision.</text>
</comment>
<dbReference type="GO" id="GO:0009380">
    <property type="term" value="C:excinuclease repair complex"/>
    <property type="evidence" value="ECO:0007669"/>
    <property type="project" value="InterPro"/>
</dbReference>
<gene>
    <name evidence="7 11" type="primary">uvrC</name>
    <name evidence="11" type="ORF">IAB51_05895</name>
</gene>
<comment type="similarity">
    <text evidence="7">Belongs to the UvrC family.</text>
</comment>
<dbReference type="PROSITE" id="PS50164">
    <property type="entry name" value="GIY_YIG"/>
    <property type="match status" value="1"/>
</dbReference>
<dbReference type="AlphaFoldDB" id="A0A9D1FNB6"/>
<dbReference type="GO" id="GO:0003677">
    <property type="term" value="F:DNA binding"/>
    <property type="evidence" value="ECO:0007669"/>
    <property type="project" value="UniProtKB-UniRule"/>
</dbReference>
<dbReference type="SUPFAM" id="SSF82771">
    <property type="entry name" value="GIY-YIG endonuclease"/>
    <property type="match status" value="1"/>
</dbReference>
<organism evidence="11 12">
    <name type="scientific">Candidatus Merdivicinus excrementipullorum</name>
    <dbReference type="NCBI Taxonomy" id="2840867"/>
    <lineage>
        <taxon>Bacteria</taxon>
        <taxon>Bacillati</taxon>
        <taxon>Bacillota</taxon>
        <taxon>Clostridia</taxon>
        <taxon>Eubacteriales</taxon>
        <taxon>Oscillospiraceae</taxon>
        <taxon>Oscillospiraceae incertae sedis</taxon>
        <taxon>Candidatus Merdivicinus</taxon>
    </lineage>
</organism>
<evidence type="ECO:0000313" key="11">
    <source>
        <dbReference type="EMBL" id="HIS76330.1"/>
    </source>
</evidence>
<dbReference type="InterPro" id="IPR010994">
    <property type="entry name" value="RuvA_2-like"/>
</dbReference>
<dbReference type="Pfam" id="PF14520">
    <property type="entry name" value="HHH_5"/>
    <property type="match status" value="1"/>
</dbReference>
<evidence type="ECO:0000259" key="8">
    <source>
        <dbReference type="PROSITE" id="PS50151"/>
    </source>
</evidence>
<reference evidence="11" key="2">
    <citation type="journal article" date="2021" name="PeerJ">
        <title>Extensive microbial diversity within the chicken gut microbiome revealed by metagenomics and culture.</title>
        <authorList>
            <person name="Gilroy R."/>
            <person name="Ravi A."/>
            <person name="Getino M."/>
            <person name="Pursley I."/>
            <person name="Horton D.L."/>
            <person name="Alikhan N.F."/>
            <person name="Baker D."/>
            <person name="Gharbi K."/>
            <person name="Hall N."/>
            <person name="Watson M."/>
            <person name="Adriaenssens E.M."/>
            <person name="Foster-Nyarko E."/>
            <person name="Jarju S."/>
            <person name="Secka A."/>
            <person name="Antonio M."/>
            <person name="Oren A."/>
            <person name="Chaudhuri R.R."/>
            <person name="La Ragione R."/>
            <person name="Hildebrand F."/>
            <person name="Pallen M.J."/>
        </authorList>
    </citation>
    <scope>NUCLEOTIDE SEQUENCE</scope>
    <source>
        <strain evidence="11">CHK199-13235</strain>
    </source>
</reference>
<dbReference type="InterPro" id="IPR035901">
    <property type="entry name" value="GIY-YIG_endonuc_sf"/>
</dbReference>
<dbReference type="CDD" id="cd10434">
    <property type="entry name" value="GIY-YIG_UvrC_Cho"/>
    <property type="match status" value="1"/>
</dbReference>
<feature type="domain" description="UVR" evidence="8">
    <location>
        <begin position="204"/>
        <end position="239"/>
    </location>
</feature>
<evidence type="ECO:0000259" key="10">
    <source>
        <dbReference type="PROSITE" id="PS50165"/>
    </source>
</evidence>
<dbReference type="InterPro" id="IPR036876">
    <property type="entry name" value="UVR_dom_sf"/>
</dbReference>